<comment type="caution">
    <text evidence="1">The sequence shown here is derived from an EMBL/GenBank/DDBJ whole genome shotgun (WGS) entry which is preliminary data.</text>
</comment>
<name>A0ABS2FSP3_9FIRM</name>
<sequence length="233" mass="27339">MLYDEARMALTKERLEDLRKEKKLSFEQLSKQLAERGVNISHTNLKNYEINDPVHPLYGRTRSMSIEYLVAFADFYDVSVEYLLGLSNSRKQEYHNISEQLGLCDGAIEELIQCKENSSNEQEPQMYFTKDTTVLNDFLTSMQFEVVMEKIKQSMFTYYMYRMSQDSVSTQIRKEHTEQMAEAQKVLDACGYCSVEYDLISQVHMEGAIGALNAYLRKLPERFYEENRDKIAW</sequence>
<accession>A0ABS2FSP3</accession>
<reference evidence="1 2" key="1">
    <citation type="journal article" date="2021" name="Sci. Rep.">
        <title>The distribution of antibiotic resistance genes in chicken gut microbiota commensals.</title>
        <authorList>
            <person name="Juricova H."/>
            <person name="Matiasovicova J."/>
            <person name="Kubasova T."/>
            <person name="Cejkova D."/>
            <person name="Rychlik I."/>
        </authorList>
    </citation>
    <scope>NUCLEOTIDE SEQUENCE [LARGE SCALE GENOMIC DNA]</scope>
    <source>
        <strain evidence="1 2">An411</strain>
    </source>
</reference>
<dbReference type="Gene3D" id="1.10.260.40">
    <property type="entry name" value="lambda repressor-like DNA-binding domains"/>
    <property type="match status" value="1"/>
</dbReference>
<gene>
    <name evidence="1" type="ORF">H9X91_04145</name>
</gene>
<dbReference type="Proteomes" id="UP000719500">
    <property type="component" value="Unassembled WGS sequence"/>
</dbReference>
<evidence type="ECO:0000313" key="2">
    <source>
        <dbReference type="Proteomes" id="UP000719500"/>
    </source>
</evidence>
<proteinExistence type="predicted"/>
<protein>
    <submittedName>
        <fullName evidence="1">Helix-turn-helix transcriptional regulator</fullName>
    </submittedName>
</protein>
<dbReference type="SUPFAM" id="SSF47413">
    <property type="entry name" value="lambda repressor-like DNA-binding domains"/>
    <property type="match status" value="1"/>
</dbReference>
<organism evidence="1 2">
    <name type="scientific">Oscillibacter valericigenes</name>
    <dbReference type="NCBI Taxonomy" id="351091"/>
    <lineage>
        <taxon>Bacteria</taxon>
        <taxon>Bacillati</taxon>
        <taxon>Bacillota</taxon>
        <taxon>Clostridia</taxon>
        <taxon>Eubacteriales</taxon>
        <taxon>Oscillospiraceae</taxon>
        <taxon>Oscillibacter</taxon>
    </lineage>
</organism>
<evidence type="ECO:0000313" key="1">
    <source>
        <dbReference type="EMBL" id="MBM6850629.1"/>
    </source>
</evidence>
<dbReference type="RefSeq" id="WP_204802817.1">
    <property type="nucleotide sequence ID" value="NZ_JACSNX010000003.1"/>
</dbReference>
<dbReference type="InterPro" id="IPR010982">
    <property type="entry name" value="Lambda_DNA-bd_dom_sf"/>
</dbReference>
<keyword evidence="2" id="KW-1185">Reference proteome</keyword>
<dbReference type="CDD" id="cd00093">
    <property type="entry name" value="HTH_XRE"/>
    <property type="match status" value="1"/>
</dbReference>
<dbReference type="EMBL" id="JACSNX010000003">
    <property type="protein sequence ID" value="MBM6850629.1"/>
    <property type="molecule type" value="Genomic_DNA"/>
</dbReference>
<dbReference type="InterPro" id="IPR001387">
    <property type="entry name" value="Cro/C1-type_HTH"/>
</dbReference>